<reference evidence="9 10" key="1">
    <citation type="journal article" date="2019" name="Extremophiles">
        <title>Biogeography of thermophiles and predominance of Thermus scotoductus in domestic water heaters.</title>
        <authorList>
            <person name="Wilpiszeski R.L."/>
            <person name="Zhang Z."/>
            <person name="House C.H."/>
        </authorList>
    </citation>
    <scope>NUCLEOTIDE SEQUENCE [LARGE SCALE GENOMIC DNA]</scope>
    <source>
        <strain evidence="9 10">16_S16</strain>
    </source>
</reference>
<evidence type="ECO:0000256" key="1">
    <source>
        <dbReference type="ARBA" id="ARBA00004651"/>
    </source>
</evidence>
<dbReference type="SUPFAM" id="SSF52540">
    <property type="entry name" value="P-loop containing nucleoside triphosphate hydrolases"/>
    <property type="match status" value="1"/>
</dbReference>
<evidence type="ECO:0000313" key="10">
    <source>
        <dbReference type="Proteomes" id="UP000288347"/>
    </source>
</evidence>
<organism evidence="9 10">
    <name type="scientific">Thermus scotoductus</name>
    <dbReference type="NCBI Taxonomy" id="37636"/>
    <lineage>
        <taxon>Bacteria</taxon>
        <taxon>Thermotogati</taxon>
        <taxon>Deinococcota</taxon>
        <taxon>Deinococci</taxon>
        <taxon>Thermales</taxon>
        <taxon>Thermaceae</taxon>
        <taxon>Thermus</taxon>
    </lineage>
</organism>
<dbReference type="InterPro" id="IPR027417">
    <property type="entry name" value="P-loop_NTPase"/>
</dbReference>
<evidence type="ECO:0000256" key="3">
    <source>
        <dbReference type="ARBA" id="ARBA00022475"/>
    </source>
</evidence>
<dbReference type="CDD" id="cd01127">
    <property type="entry name" value="TrwB_TraG_TraD_VirD4"/>
    <property type="match status" value="1"/>
</dbReference>
<evidence type="ECO:0000256" key="7">
    <source>
        <dbReference type="SAM" id="MobiDB-lite"/>
    </source>
</evidence>
<name>A0A430UE90_THESC</name>
<accession>A0A430UE90</accession>
<evidence type="ECO:0000256" key="4">
    <source>
        <dbReference type="ARBA" id="ARBA00022692"/>
    </source>
</evidence>
<sequence length="760" mass="85346">MGFAHPPFSSRSNSPSATLPPVDVSIPDKAIRKRVSRGQILGFLLWSLLGFLLMGALAYRPLLEMAEGMLRVGWAQYFGWKVAGGKEFLLYCLNRQECAQVLLRAFPGGEMGLYGGLSLWFLLGGVLFLRPKRVAVSLRYGQHFATKEEVAPLVERRSPEAIVDSGLPGAPEPKEGKLMGYLGVWMGGSLEEAKAFREKKGKPKDRLFLRLPPRVERIHTITYAGTGGGKTVGIFRPRIALDAAEGNIAIIFDTKYPNPGDSYLDVRDWFRAFGRKVRIIDPFGMETGEEAVQLPVLKEVRDFPSALDAARLIYPPDIENADAASRVFVANARSLLAGILYALSTSSTERLSFQEAAKVANLDTASLQNWFRRYPEAMAAIQSTLAADKYVLSGAQNRLVTDLEIFVLDSADRLFQDGPRAVSVRELLREPGMIHLVFPERYIRGSAGRAILRFFKRFFDQAILRYAEELGRPLDIHVNYYYDELALFGFLPDLDSDLATLRSRNISVHMATQSRAQMEAIYGERWEATENNNVGTFYLVPGSYTPQEATYWSKMLGRYSFVGVSLGESQGGDRRTESLSLAERERELITPDEMMTMGVGEMIVLVRGFHPILVRSYPVESPESPVNWIYRQAEEYRTRQVRSRLASIFGEPERIRKHLYAQKPQDLYEVYGAFEEMLLELGRRGGKLLYVPMGNSGYYILPRPDLEAMGVHPEALQAMVRYRFLAPTPQGLAIPPRCVYGPNRLQRLFGVAGILVESQS</sequence>
<keyword evidence="5 8" id="KW-1133">Transmembrane helix</keyword>
<keyword evidence="3" id="KW-1003">Cell membrane</keyword>
<evidence type="ECO:0000256" key="6">
    <source>
        <dbReference type="ARBA" id="ARBA00023136"/>
    </source>
</evidence>
<feature type="transmembrane region" description="Helical" evidence="8">
    <location>
        <begin position="40"/>
        <end position="59"/>
    </location>
</feature>
<dbReference type="Pfam" id="PF02534">
    <property type="entry name" value="T4SS-DNA_transf"/>
    <property type="match status" value="2"/>
</dbReference>
<comment type="subcellular location">
    <subcellularLocation>
        <location evidence="1">Cell membrane</location>
        <topology evidence="1">Multi-pass membrane protein</topology>
    </subcellularLocation>
</comment>
<dbReference type="Proteomes" id="UP000288347">
    <property type="component" value="Unassembled WGS sequence"/>
</dbReference>
<keyword evidence="4 8" id="KW-0812">Transmembrane</keyword>
<dbReference type="Gene3D" id="3.40.50.300">
    <property type="entry name" value="P-loop containing nucleotide triphosphate hydrolases"/>
    <property type="match status" value="1"/>
</dbReference>
<protein>
    <submittedName>
        <fullName evidence="9">TRAG family protein</fullName>
    </submittedName>
</protein>
<dbReference type="GO" id="GO:0005886">
    <property type="term" value="C:plasma membrane"/>
    <property type="evidence" value="ECO:0007669"/>
    <property type="project" value="UniProtKB-SubCell"/>
</dbReference>
<dbReference type="EMBL" id="PEMH01000380">
    <property type="protein sequence ID" value="RTH97202.1"/>
    <property type="molecule type" value="Genomic_DNA"/>
</dbReference>
<dbReference type="InterPro" id="IPR051539">
    <property type="entry name" value="T4SS-coupling_protein"/>
</dbReference>
<keyword evidence="6 8" id="KW-0472">Membrane</keyword>
<evidence type="ECO:0000256" key="5">
    <source>
        <dbReference type="ARBA" id="ARBA00022989"/>
    </source>
</evidence>
<evidence type="ECO:0000256" key="2">
    <source>
        <dbReference type="ARBA" id="ARBA00008806"/>
    </source>
</evidence>
<comment type="similarity">
    <text evidence="2">Belongs to the VirD4/TraG family.</text>
</comment>
<dbReference type="PANTHER" id="PTHR37937">
    <property type="entry name" value="CONJUGATIVE TRANSFER: DNA TRANSPORT"/>
    <property type="match status" value="1"/>
</dbReference>
<feature type="region of interest" description="Disordered" evidence="7">
    <location>
        <begin position="1"/>
        <end position="20"/>
    </location>
</feature>
<dbReference type="AlphaFoldDB" id="A0A430UE90"/>
<gene>
    <name evidence="9" type="ORF">CSW29_11870</name>
</gene>
<evidence type="ECO:0000256" key="8">
    <source>
        <dbReference type="SAM" id="Phobius"/>
    </source>
</evidence>
<dbReference type="InterPro" id="IPR003688">
    <property type="entry name" value="TraG/VirD4"/>
</dbReference>
<feature type="transmembrane region" description="Helical" evidence="8">
    <location>
        <begin position="111"/>
        <end position="129"/>
    </location>
</feature>
<comment type="caution">
    <text evidence="9">The sequence shown here is derived from an EMBL/GenBank/DDBJ whole genome shotgun (WGS) entry which is preliminary data.</text>
</comment>
<proteinExistence type="inferred from homology"/>
<evidence type="ECO:0000313" key="9">
    <source>
        <dbReference type="EMBL" id="RTH97202.1"/>
    </source>
</evidence>
<dbReference type="PANTHER" id="PTHR37937:SF1">
    <property type="entry name" value="CONJUGATIVE TRANSFER: DNA TRANSPORT"/>
    <property type="match status" value="1"/>
</dbReference>